<dbReference type="eggNOG" id="COG0346">
    <property type="taxonomic scope" value="Bacteria"/>
</dbReference>
<gene>
    <name evidence="2" type="ordered locus">Ccel_2671</name>
</gene>
<sequence>MKFKGSLLAVKDVTVSKAFYVSVLEQKIIFDLGEHVTFDGGFSIQQNYSQLIGLSESDILRKANDFQLYFEVTDLDSWNSRLKNISGLEFVHGIKEYAWGQRSIRLYDPDMHIIEVAESMESVVKCFLKQGISVEETAERTMFPIDFVKQCL</sequence>
<protein>
    <recommendedName>
        <fullName evidence="1">Glyoxalase-like domain-containing protein</fullName>
    </recommendedName>
</protein>
<feature type="domain" description="Glyoxalase-like" evidence="1">
    <location>
        <begin position="3"/>
        <end position="121"/>
    </location>
</feature>
<dbReference type="Pfam" id="PF12681">
    <property type="entry name" value="Glyoxalase_2"/>
    <property type="match status" value="1"/>
</dbReference>
<dbReference type="InterPro" id="IPR029068">
    <property type="entry name" value="Glyas_Bleomycin-R_OHBP_Dase"/>
</dbReference>
<organism evidence="2 3">
    <name type="scientific">Ruminiclostridium cellulolyticum (strain ATCC 35319 / DSM 5812 / JCM 6584 / H10)</name>
    <name type="common">Clostridium cellulolyticum</name>
    <dbReference type="NCBI Taxonomy" id="394503"/>
    <lineage>
        <taxon>Bacteria</taxon>
        <taxon>Bacillati</taxon>
        <taxon>Bacillota</taxon>
        <taxon>Clostridia</taxon>
        <taxon>Eubacteriales</taxon>
        <taxon>Oscillospiraceae</taxon>
        <taxon>Ruminiclostridium</taxon>
    </lineage>
</organism>
<dbReference type="EMBL" id="CP001348">
    <property type="protein sequence ID" value="ACL76993.1"/>
    <property type="molecule type" value="Genomic_DNA"/>
</dbReference>
<dbReference type="InterPro" id="IPR025870">
    <property type="entry name" value="Glyoxalase-like_dom"/>
</dbReference>
<dbReference type="STRING" id="394503.Ccel_2671"/>
<dbReference type="SUPFAM" id="SSF54593">
    <property type="entry name" value="Glyoxalase/Bleomycin resistance protein/Dihydroxybiphenyl dioxygenase"/>
    <property type="match status" value="1"/>
</dbReference>
<dbReference type="OrthoDB" id="9815599at2"/>
<evidence type="ECO:0000313" key="3">
    <source>
        <dbReference type="Proteomes" id="UP000001349"/>
    </source>
</evidence>
<dbReference type="KEGG" id="cce:Ccel_2671"/>
<dbReference type="Proteomes" id="UP000001349">
    <property type="component" value="Chromosome"/>
</dbReference>
<dbReference type="HOGENOM" id="CLU_105776_0_0_9"/>
<keyword evidence="3" id="KW-1185">Reference proteome</keyword>
<name>B8I701_RUMCH</name>
<reference evidence="2 3" key="1">
    <citation type="submission" date="2009-01" db="EMBL/GenBank/DDBJ databases">
        <title>Complete sequence of Clostridium cellulolyticum H10.</title>
        <authorList>
            <consortium name="US DOE Joint Genome Institute"/>
            <person name="Lucas S."/>
            <person name="Copeland A."/>
            <person name="Lapidus A."/>
            <person name="Glavina del Rio T."/>
            <person name="Dalin E."/>
            <person name="Tice H."/>
            <person name="Bruce D."/>
            <person name="Goodwin L."/>
            <person name="Pitluck S."/>
            <person name="Chertkov O."/>
            <person name="Saunders E."/>
            <person name="Brettin T."/>
            <person name="Detter J.C."/>
            <person name="Han C."/>
            <person name="Larimer F."/>
            <person name="Land M."/>
            <person name="Hauser L."/>
            <person name="Kyrpides N."/>
            <person name="Ivanova N."/>
            <person name="Zhou J."/>
            <person name="Richardson P."/>
        </authorList>
    </citation>
    <scope>NUCLEOTIDE SEQUENCE [LARGE SCALE GENOMIC DNA]</scope>
    <source>
        <strain evidence="3">ATCC 35319 / DSM 5812 / JCM 6584 / H10</strain>
    </source>
</reference>
<proteinExistence type="predicted"/>
<accession>B8I701</accession>
<evidence type="ECO:0000259" key="1">
    <source>
        <dbReference type="Pfam" id="PF12681"/>
    </source>
</evidence>
<dbReference type="Gene3D" id="3.10.180.10">
    <property type="entry name" value="2,3-Dihydroxybiphenyl 1,2-Dioxygenase, domain 1"/>
    <property type="match status" value="1"/>
</dbReference>
<evidence type="ECO:0000313" key="2">
    <source>
        <dbReference type="EMBL" id="ACL76993.1"/>
    </source>
</evidence>
<dbReference type="AlphaFoldDB" id="B8I701"/>